<evidence type="ECO:0000313" key="2">
    <source>
        <dbReference type="EMBL" id="WAQ91425.1"/>
    </source>
</evidence>
<accession>A0ABY7D3G9</accession>
<reference evidence="2" key="1">
    <citation type="submission" date="2022-10" db="EMBL/GenBank/DDBJ databases">
        <title>Puccinia triticina Genome sequencing and assembly.</title>
        <authorList>
            <person name="Li C."/>
        </authorList>
    </citation>
    <scope>NUCLEOTIDE SEQUENCE</scope>
    <source>
        <strain evidence="2">Pt15</strain>
    </source>
</reference>
<dbReference type="InterPro" id="IPR053044">
    <property type="entry name" value="Metallo-hydrolase/TatD-type"/>
</dbReference>
<dbReference type="SUPFAM" id="SSF51556">
    <property type="entry name" value="Metallo-dependent hydrolases"/>
    <property type="match status" value="1"/>
</dbReference>
<keyword evidence="3" id="KW-1185">Reference proteome</keyword>
<name>A0ABY7D3G9_9BASI</name>
<evidence type="ECO:0000256" key="1">
    <source>
        <dbReference type="SAM" id="MobiDB-lite"/>
    </source>
</evidence>
<evidence type="ECO:0008006" key="4">
    <source>
        <dbReference type="Google" id="ProtNLM"/>
    </source>
</evidence>
<sequence>MADHASPTTTTEDFLGRLTDAHCHASDAFEGADPGRAAGAIGGLATGKVCVMSSSLESQARTADLAGRRPAKVVPAFGLHPWFVGAVSLARAEPIDKRTHYRAVLCTKHAPLCSPPTPGDRREDEEALERWLDGHLPLLPTPIPLAGFLAELRVRLAQVPGSMVGEIGLDKASTVRIQSGSEGGTGASRYKVAIAHQLAVVRAQIDLAVELGRPVSLHCVQASNEILGLVDALVARWGRRFTGLDPSPSTTSSPGRAGQLDPSTPRGINVCWHSPSLSVDVLRQIQRKLPQTAYFSFSSHLAILHRPRALPGDAAHSPHETPALLDGQYSPRALRAIQATPIDRLLLETDHAADPSMIDEKMRTIFRVVQIARASAPSGLGLPSLDPADSNSLAAQIEANWNRFYKGA</sequence>
<dbReference type="GeneID" id="77803906"/>
<dbReference type="PANTHER" id="PTHR47345:SF1">
    <property type="entry name" value="CUT9-INTERACTING PROTEIN SCN1"/>
    <property type="match status" value="1"/>
</dbReference>
<dbReference type="EMBL" id="CP110434">
    <property type="protein sequence ID" value="WAQ91425.1"/>
    <property type="molecule type" value="Genomic_DNA"/>
</dbReference>
<proteinExistence type="predicted"/>
<feature type="region of interest" description="Disordered" evidence="1">
    <location>
        <begin position="244"/>
        <end position="265"/>
    </location>
</feature>
<dbReference type="Pfam" id="PF01026">
    <property type="entry name" value="TatD_DNase"/>
    <property type="match status" value="1"/>
</dbReference>
<dbReference type="PANTHER" id="PTHR47345">
    <property type="entry name" value="CUT9-INTERACTING PROTEIN SCN1"/>
    <property type="match status" value="1"/>
</dbReference>
<dbReference type="InterPro" id="IPR032466">
    <property type="entry name" value="Metal_Hydrolase"/>
</dbReference>
<gene>
    <name evidence="2" type="ORF">PtA15_14A309</name>
</gene>
<dbReference type="InterPro" id="IPR001130">
    <property type="entry name" value="TatD-like"/>
</dbReference>
<dbReference type="Gene3D" id="3.20.20.140">
    <property type="entry name" value="Metal-dependent hydrolases"/>
    <property type="match status" value="1"/>
</dbReference>
<evidence type="ECO:0000313" key="3">
    <source>
        <dbReference type="Proteomes" id="UP001164743"/>
    </source>
</evidence>
<dbReference type="RefSeq" id="XP_053026980.1">
    <property type="nucleotide sequence ID" value="XM_053163011.1"/>
</dbReference>
<organism evidence="2 3">
    <name type="scientific">Puccinia triticina</name>
    <dbReference type="NCBI Taxonomy" id="208348"/>
    <lineage>
        <taxon>Eukaryota</taxon>
        <taxon>Fungi</taxon>
        <taxon>Dikarya</taxon>
        <taxon>Basidiomycota</taxon>
        <taxon>Pucciniomycotina</taxon>
        <taxon>Pucciniomycetes</taxon>
        <taxon>Pucciniales</taxon>
        <taxon>Pucciniaceae</taxon>
        <taxon>Puccinia</taxon>
    </lineage>
</organism>
<protein>
    <recommendedName>
        <fullName evidence="4">TatD DNase</fullName>
    </recommendedName>
</protein>
<dbReference type="Proteomes" id="UP001164743">
    <property type="component" value="Chromosome 14A"/>
</dbReference>